<sequence length="992" mass="113847">MMNSDTQNLFPILVNTIPDYWEWHILTNHVFVDPYFYKKLGYEITDSNELSNHWRQLVFQEDLEVAQESLTNYLHSDGKIPYEATLRFRHKDGSIMHVLSKGQIAKWDTQGKPTLFTGIYFDISSLMKIQEEVKKSNQRLELIVDGIDAGIWEWDMESGKTWWSTKFYQLLGYQESDVIPSYDTFMNVLLHPEDKEQVEKAIKLHLETASPYKLEIRLKHKDSTYYWFETSGKALFNNQNKPIQMCGSIIDITEKKLLQLELAESEFLLQEVSKMSKAGGWEYDLATQSLRWSQALYDIWQMPDDFTPTLDQVLSRFIPPYTSLIQQKVKEAIETGKPWNEEFQIITGKGDIIWVRTLGKPIFDNTGKITGLRGATQNIQEQKKVQEELQTYFEISVDALNIANFEGYFIQVSPAFTKMLGFSKEEVLAIPFLELIHPDDLESTQAELQTLNLGIPTLHFTNRYRTKDGQYLWLEWTSVTKNEKIYAIARDITDRKEAERLLQQSKTQLQLFISQSPSSLAMLDTQLDYLAASERWLIYYGLDPENYLGQNHYQLLPFIAEMHRTSHDSCLAGNVESSEEEYILREDGTAVWMRWEARPWYTLEGQVGGILLFTEDITSRKQTEEQIKENEEKFRTMFNLSPVGMVLTEPSTGRYVEFNNAFAESTGYSREELKSMTFIDLTPPEYEDSDKAQIILAGETGQYGPYEKEYITKSSERIAVLMAGIIIKNRKGEEYVWSFIQDISQLKKREQKINLLLDELVASNLQKDKLFSVIAHDLRGLIGKINTLLEFSLSSNESLAPDLQELLSLSQLCSVNAKDLLEDLLLWAQSQFQKVSFEPGLCTVLHIAKSILEHNQYQILAKNIVITNQIAPDLVAFTDESMLKVILRNLLSNAIKFSKSGGEIILTASQQDSMILFSVKDHGVGISPQNLEKLFQKHTNFTTYGTHGEKGSGIGLELCKGFVEKHGGQIWVSSELNQGTTFTFSLPLPNLA</sequence>
<keyword evidence="5" id="KW-0418">Kinase</keyword>
<gene>
    <name evidence="9" type="ORF">QNI22_00570</name>
</gene>
<dbReference type="InterPro" id="IPR036097">
    <property type="entry name" value="HisK_dim/P_sf"/>
</dbReference>
<dbReference type="SMART" id="SM00091">
    <property type="entry name" value="PAS"/>
    <property type="match status" value="4"/>
</dbReference>
<dbReference type="Pfam" id="PF13426">
    <property type="entry name" value="PAS_9"/>
    <property type="match status" value="1"/>
</dbReference>
<keyword evidence="3" id="KW-0597">Phosphoprotein</keyword>
<evidence type="ECO:0000313" key="10">
    <source>
        <dbReference type="Proteomes" id="UP001232063"/>
    </source>
</evidence>
<dbReference type="InterPro" id="IPR013655">
    <property type="entry name" value="PAS_fold_3"/>
</dbReference>
<dbReference type="SMART" id="SM00387">
    <property type="entry name" value="HATPase_c"/>
    <property type="match status" value="1"/>
</dbReference>
<feature type="domain" description="PAS" evidence="7">
    <location>
        <begin position="136"/>
        <end position="209"/>
    </location>
</feature>
<dbReference type="Proteomes" id="UP001232063">
    <property type="component" value="Unassembled WGS sequence"/>
</dbReference>
<feature type="domain" description="PAC" evidence="8">
    <location>
        <begin position="577"/>
        <end position="629"/>
    </location>
</feature>
<dbReference type="GO" id="GO:0000155">
    <property type="term" value="F:phosphorelay sensor kinase activity"/>
    <property type="evidence" value="ECO:0007669"/>
    <property type="project" value="InterPro"/>
</dbReference>
<accession>A0AAE3UDF3</accession>
<dbReference type="FunFam" id="3.30.565.10:FF:000006">
    <property type="entry name" value="Sensor histidine kinase WalK"/>
    <property type="match status" value="1"/>
</dbReference>
<dbReference type="InterPro" id="IPR000700">
    <property type="entry name" value="PAS-assoc_C"/>
</dbReference>
<organism evidence="9 10">
    <name type="scientific">Xanthocytophaga agilis</name>
    <dbReference type="NCBI Taxonomy" id="3048010"/>
    <lineage>
        <taxon>Bacteria</taxon>
        <taxon>Pseudomonadati</taxon>
        <taxon>Bacteroidota</taxon>
        <taxon>Cytophagia</taxon>
        <taxon>Cytophagales</taxon>
        <taxon>Rhodocytophagaceae</taxon>
        <taxon>Xanthocytophaga</taxon>
    </lineage>
</organism>
<keyword evidence="10" id="KW-1185">Reference proteome</keyword>
<dbReference type="InterPro" id="IPR003594">
    <property type="entry name" value="HATPase_dom"/>
</dbReference>
<dbReference type="PANTHER" id="PTHR43304">
    <property type="entry name" value="PHYTOCHROME-LIKE PROTEIN CPH1"/>
    <property type="match status" value="1"/>
</dbReference>
<dbReference type="InterPro" id="IPR036890">
    <property type="entry name" value="HATPase_C_sf"/>
</dbReference>
<dbReference type="RefSeq" id="WP_314508650.1">
    <property type="nucleotide sequence ID" value="NZ_JASJOU010000001.1"/>
</dbReference>
<evidence type="ECO:0000313" key="9">
    <source>
        <dbReference type="EMBL" id="MDJ1499112.1"/>
    </source>
</evidence>
<dbReference type="NCBIfam" id="TIGR00229">
    <property type="entry name" value="sensory_box"/>
    <property type="match status" value="6"/>
</dbReference>
<dbReference type="EC" id="2.7.13.3" evidence="2"/>
<evidence type="ECO:0000256" key="2">
    <source>
        <dbReference type="ARBA" id="ARBA00012438"/>
    </source>
</evidence>
<proteinExistence type="predicted"/>
<dbReference type="PROSITE" id="PS50112">
    <property type="entry name" value="PAS"/>
    <property type="match status" value="3"/>
</dbReference>
<keyword evidence="4" id="KW-0808">Transferase</keyword>
<dbReference type="EMBL" id="JASJOU010000001">
    <property type="protein sequence ID" value="MDJ1499112.1"/>
    <property type="molecule type" value="Genomic_DNA"/>
</dbReference>
<dbReference type="PRINTS" id="PR00344">
    <property type="entry name" value="BCTRLSENSOR"/>
</dbReference>
<dbReference type="Gene3D" id="2.10.70.100">
    <property type="match status" value="1"/>
</dbReference>
<feature type="domain" description="PAS" evidence="7">
    <location>
        <begin position="385"/>
        <end position="449"/>
    </location>
</feature>
<dbReference type="PROSITE" id="PS50113">
    <property type="entry name" value="PAC"/>
    <property type="match status" value="4"/>
</dbReference>
<feature type="domain" description="PAC" evidence="8">
    <location>
        <begin position="212"/>
        <end position="264"/>
    </location>
</feature>
<dbReference type="AlphaFoldDB" id="A0AAE3UDF3"/>
<feature type="domain" description="PAC" evidence="8">
    <location>
        <begin position="339"/>
        <end position="391"/>
    </location>
</feature>
<feature type="domain" description="PAC" evidence="8">
    <location>
        <begin position="82"/>
        <end position="135"/>
    </location>
</feature>
<evidence type="ECO:0000259" key="8">
    <source>
        <dbReference type="PROSITE" id="PS50113"/>
    </source>
</evidence>
<dbReference type="SMART" id="SM00086">
    <property type="entry name" value="PAC"/>
    <property type="match status" value="6"/>
</dbReference>
<dbReference type="PROSITE" id="PS50109">
    <property type="entry name" value="HIS_KIN"/>
    <property type="match status" value="1"/>
</dbReference>
<reference evidence="9" key="1">
    <citation type="submission" date="2023-05" db="EMBL/GenBank/DDBJ databases">
        <authorList>
            <person name="Zhang X."/>
        </authorList>
    </citation>
    <scope>NUCLEOTIDE SEQUENCE</scope>
    <source>
        <strain evidence="9">BD1B2-1</strain>
    </source>
</reference>
<dbReference type="Gene3D" id="3.30.450.20">
    <property type="entry name" value="PAS domain"/>
    <property type="match status" value="6"/>
</dbReference>
<dbReference type="Pfam" id="PF08448">
    <property type="entry name" value="PAS_4"/>
    <property type="match status" value="1"/>
</dbReference>
<dbReference type="InterPro" id="IPR052162">
    <property type="entry name" value="Sensor_kinase/Photoreceptor"/>
</dbReference>
<protein>
    <recommendedName>
        <fullName evidence="2">histidine kinase</fullName>
        <ecNumber evidence="2">2.7.13.3</ecNumber>
    </recommendedName>
</protein>
<dbReference type="InterPro" id="IPR004358">
    <property type="entry name" value="Sig_transdc_His_kin-like_C"/>
</dbReference>
<evidence type="ECO:0000256" key="1">
    <source>
        <dbReference type="ARBA" id="ARBA00000085"/>
    </source>
</evidence>
<dbReference type="InterPro" id="IPR000014">
    <property type="entry name" value="PAS"/>
</dbReference>
<feature type="domain" description="Histidine kinase" evidence="6">
    <location>
        <begin position="773"/>
        <end position="990"/>
    </location>
</feature>
<dbReference type="InterPro" id="IPR013656">
    <property type="entry name" value="PAS_4"/>
</dbReference>
<dbReference type="InterPro" id="IPR001610">
    <property type="entry name" value="PAC"/>
</dbReference>
<feature type="domain" description="PAS" evidence="7">
    <location>
        <begin position="630"/>
        <end position="685"/>
    </location>
</feature>
<evidence type="ECO:0000256" key="5">
    <source>
        <dbReference type="ARBA" id="ARBA00022777"/>
    </source>
</evidence>
<dbReference type="SUPFAM" id="SSF55874">
    <property type="entry name" value="ATPase domain of HSP90 chaperone/DNA topoisomerase II/histidine kinase"/>
    <property type="match status" value="1"/>
</dbReference>
<dbReference type="Pfam" id="PF08447">
    <property type="entry name" value="PAS_3"/>
    <property type="match status" value="4"/>
</dbReference>
<dbReference type="InterPro" id="IPR005467">
    <property type="entry name" value="His_kinase_dom"/>
</dbReference>
<dbReference type="CDD" id="cd00130">
    <property type="entry name" value="PAS"/>
    <property type="match status" value="4"/>
</dbReference>
<dbReference type="SUPFAM" id="SSF47384">
    <property type="entry name" value="Homodimeric domain of signal transducing histidine kinase"/>
    <property type="match status" value="1"/>
</dbReference>
<dbReference type="PANTHER" id="PTHR43304:SF1">
    <property type="entry name" value="PAC DOMAIN-CONTAINING PROTEIN"/>
    <property type="match status" value="1"/>
</dbReference>
<comment type="caution">
    <text evidence="9">The sequence shown here is derived from an EMBL/GenBank/DDBJ whole genome shotgun (WGS) entry which is preliminary data.</text>
</comment>
<evidence type="ECO:0000259" key="7">
    <source>
        <dbReference type="PROSITE" id="PS50112"/>
    </source>
</evidence>
<evidence type="ECO:0000256" key="4">
    <source>
        <dbReference type="ARBA" id="ARBA00022679"/>
    </source>
</evidence>
<comment type="catalytic activity">
    <reaction evidence="1">
        <text>ATP + protein L-histidine = ADP + protein N-phospho-L-histidine.</text>
        <dbReference type="EC" id="2.7.13.3"/>
    </reaction>
</comment>
<dbReference type="Pfam" id="PF02518">
    <property type="entry name" value="HATPase_c"/>
    <property type="match status" value="1"/>
</dbReference>
<dbReference type="Gene3D" id="3.30.565.10">
    <property type="entry name" value="Histidine kinase-like ATPase, C-terminal domain"/>
    <property type="match status" value="1"/>
</dbReference>
<evidence type="ECO:0000259" key="6">
    <source>
        <dbReference type="PROSITE" id="PS50109"/>
    </source>
</evidence>
<evidence type="ECO:0000256" key="3">
    <source>
        <dbReference type="ARBA" id="ARBA00022553"/>
    </source>
</evidence>
<dbReference type="SUPFAM" id="SSF55785">
    <property type="entry name" value="PYP-like sensor domain (PAS domain)"/>
    <property type="match status" value="6"/>
</dbReference>
<dbReference type="InterPro" id="IPR035965">
    <property type="entry name" value="PAS-like_dom_sf"/>
</dbReference>
<name>A0AAE3UDF3_9BACT</name>